<name>A0ABX8A3E0_9BRAD</name>
<reference evidence="1 2" key="1">
    <citation type="submission" date="2019-02" db="EMBL/GenBank/DDBJ databases">
        <title>Emended description of the genus Rhodopseudomonas and description of Rhodopseudomonas albus sp. nov., a non-phototrophic, heavy-metal-tolerant bacterium isolated from garden soil.</title>
        <authorList>
            <person name="Bao Z."/>
            <person name="Cao W.W."/>
            <person name="Sato Y."/>
            <person name="Nishizawa T."/>
            <person name="Zhao J."/>
            <person name="Guo Y."/>
            <person name="Ohta H."/>
        </authorList>
    </citation>
    <scope>NUCLEOTIDE SEQUENCE [LARGE SCALE GENOMIC DNA]</scope>
    <source>
        <strain evidence="1 2">SK50-23</strain>
    </source>
</reference>
<organism evidence="1 2">
    <name type="scientific">Tardiphaga alba</name>
    <dbReference type="NCBI Taxonomy" id="340268"/>
    <lineage>
        <taxon>Bacteria</taxon>
        <taxon>Pseudomonadati</taxon>
        <taxon>Pseudomonadota</taxon>
        <taxon>Alphaproteobacteria</taxon>
        <taxon>Hyphomicrobiales</taxon>
        <taxon>Nitrobacteraceae</taxon>
        <taxon>Tardiphaga</taxon>
    </lineage>
</organism>
<dbReference type="Proteomes" id="UP000682843">
    <property type="component" value="Chromosome"/>
</dbReference>
<proteinExistence type="predicted"/>
<protein>
    <submittedName>
        <fullName evidence="1">Uncharacterized protein</fullName>
    </submittedName>
</protein>
<dbReference type="RefSeq" id="WP_211911365.1">
    <property type="nucleotide sequence ID" value="NZ_CP036498.1"/>
</dbReference>
<keyword evidence="2" id="KW-1185">Reference proteome</keyword>
<evidence type="ECO:0000313" key="2">
    <source>
        <dbReference type="Proteomes" id="UP000682843"/>
    </source>
</evidence>
<accession>A0ABX8A3E0</accession>
<gene>
    <name evidence="1" type="ORF">RPMA_02350</name>
</gene>
<evidence type="ECO:0000313" key="1">
    <source>
        <dbReference type="EMBL" id="QUS37832.1"/>
    </source>
</evidence>
<dbReference type="EMBL" id="CP036498">
    <property type="protein sequence ID" value="QUS37832.1"/>
    <property type="molecule type" value="Genomic_DNA"/>
</dbReference>
<sequence length="198" mass="21645">MIQPPNRAPGSHLVTTPKSTLSIPVTTALEYDAVIQAALDPAVAELSYIRTVHLGGRLHPLDCVLVSRDGALFALDIADGSSVRPLDAEGLRLLAFDALGASPLRLTRNEIEEEPRCSNARLVWENARHRVRMPARQSVLDALDISGAIPLREFDVRREDVFALACENVIDIDLDANDIDAAEVRRSTVPAAPRPRLF</sequence>